<dbReference type="Proteomes" id="UP000005240">
    <property type="component" value="Unassembled WGS sequence"/>
</dbReference>
<protein>
    <submittedName>
        <fullName evidence="3 4">Uncharacterized protein</fullName>
    </submittedName>
</protein>
<evidence type="ECO:0000313" key="4">
    <source>
        <dbReference type="EnsemblFungi" id="PTTG_03738-t43_1-p1"/>
    </source>
</evidence>
<organism evidence="3">
    <name type="scientific">Puccinia triticina (isolate 1-1 / race 1 (BBBD))</name>
    <name type="common">Brown leaf rust fungus</name>
    <dbReference type="NCBI Taxonomy" id="630390"/>
    <lineage>
        <taxon>Eukaryota</taxon>
        <taxon>Fungi</taxon>
        <taxon>Dikarya</taxon>
        <taxon>Basidiomycota</taxon>
        <taxon>Pucciniomycotina</taxon>
        <taxon>Pucciniomycetes</taxon>
        <taxon>Pucciniales</taxon>
        <taxon>Pucciniaceae</taxon>
        <taxon>Puccinia</taxon>
    </lineage>
</organism>
<gene>
    <name evidence="3" type="ORF">PTTG_03738</name>
</gene>
<dbReference type="EMBL" id="ADAS02000075">
    <property type="protein sequence ID" value="OAV91786.1"/>
    <property type="molecule type" value="Genomic_DNA"/>
</dbReference>
<name>A0A180GGC1_PUCT1</name>
<reference evidence="4 5" key="3">
    <citation type="journal article" date="2017" name="G3 (Bethesda)">
        <title>Comparative analysis highlights variable genome content of wheat rusts and divergence of the mating loci.</title>
        <authorList>
            <person name="Cuomo C.A."/>
            <person name="Bakkeren G."/>
            <person name="Khalil H.B."/>
            <person name="Panwar V."/>
            <person name="Joly D."/>
            <person name="Linning R."/>
            <person name="Sakthikumar S."/>
            <person name="Song X."/>
            <person name="Adiconis X."/>
            <person name="Fan L."/>
            <person name="Goldberg J.M."/>
            <person name="Levin J.Z."/>
            <person name="Young S."/>
            <person name="Zeng Q."/>
            <person name="Anikster Y."/>
            <person name="Bruce M."/>
            <person name="Wang M."/>
            <person name="Yin C."/>
            <person name="McCallum B."/>
            <person name="Szabo L.J."/>
            <person name="Hulbert S."/>
            <person name="Chen X."/>
            <person name="Fellers J.P."/>
        </authorList>
    </citation>
    <scope>NUCLEOTIDE SEQUENCE</scope>
    <source>
        <strain evidence="5">Isolate 1-1 / race 1 (BBBD)</strain>
        <strain evidence="4">isolate 1-1 / race 1 (BBBD)</strain>
    </source>
</reference>
<feature type="compositionally biased region" description="Polar residues" evidence="1">
    <location>
        <begin position="38"/>
        <end position="56"/>
    </location>
</feature>
<keyword evidence="5" id="KW-1185">Reference proteome</keyword>
<feature type="transmembrane region" description="Helical" evidence="2">
    <location>
        <begin position="75"/>
        <end position="95"/>
    </location>
</feature>
<evidence type="ECO:0000313" key="5">
    <source>
        <dbReference type="Proteomes" id="UP000005240"/>
    </source>
</evidence>
<reference evidence="4" key="4">
    <citation type="submission" date="2025-05" db="UniProtKB">
        <authorList>
            <consortium name="EnsemblFungi"/>
        </authorList>
    </citation>
    <scope>IDENTIFICATION</scope>
    <source>
        <strain evidence="4">isolate 1-1 / race 1 (BBBD)</strain>
    </source>
</reference>
<reference evidence="3" key="1">
    <citation type="submission" date="2009-11" db="EMBL/GenBank/DDBJ databases">
        <authorList>
            <consortium name="The Broad Institute Genome Sequencing Platform"/>
            <person name="Ward D."/>
            <person name="Feldgarden M."/>
            <person name="Earl A."/>
            <person name="Young S.K."/>
            <person name="Zeng Q."/>
            <person name="Koehrsen M."/>
            <person name="Alvarado L."/>
            <person name="Berlin A."/>
            <person name="Bochicchio J."/>
            <person name="Borenstein D."/>
            <person name="Chapman S.B."/>
            <person name="Chen Z."/>
            <person name="Engels R."/>
            <person name="Freedman E."/>
            <person name="Gellesch M."/>
            <person name="Goldberg J."/>
            <person name="Griggs A."/>
            <person name="Gujja S."/>
            <person name="Heilman E."/>
            <person name="Heiman D."/>
            <person name="Hepburn T."/>
            <person name="Howarth C."/>
            <person name="Jen D."/>
            <person name="Larson L."/>
            <person name="Lewis B."/>
            <person name="Mehta T."/>
            <person name="Park D."/>
            <person name="Pearson M."/>
            <person name="Roberts A."/>
            <person name="Saif S."/>
            <person name="Shea T."/>
            <person name="Shenoy N."/>
            <person name="Sisk P."/>
            <person name="Stolte C."/>
            <person name="Sykes S."/>
            <person name="Thomson T."/>
            <person name="Walk T."/>
            <person name="White J."/>
            <person name="Yandava C."/>
            <person name="Izard J."/>
            <person name="Baranova O.V."/>
            <person name="Blanton J.M."/>
            <person name="Tanner A.C."/>
            <person name="Dewhirst F.E."/>
            <person name="Haas B."/>
            <person name="Nusbaum C."/>
            <person name="Birren B."/>
        </authorList>
    </citation>
    <scope>NUCLEOTIDE SEQUENCE [LARGE SCALE GENOMIC DNA]</scope>
    <source>
        <strain evidence="3">1-1 BBBD Race 1</strain>
    </source>
</reference>
<dbReference type="OrthoDB" id="204784at2759"/>
<keyword evidence="2" id="KW-0812">Transmembrane</keyword>
<dbReference type="AlphaFoldDB" id="A0A180GGC1"/>
<evidence type="ECO:0000256" key="2">
    <source>
        <dbReference type="SAM" id="Phobius"/>
    </source>
</evidence>
<evidence type="ECO:0000313" key="3">
    <source>
        <dbReference type="EMBL" id="OAV91786.1"/>
    </source>
</evidence>
<keyword evidence="2" id="KW-1133">Transmembrane helix</keyword>
<feature type="compositionally biased region" description="Pro residues" evidence="1">
    <location>
        <begin position="10"/>
        <end position="36"/>
    </location>
</feature>
<keyword evidence="2" id="KW-0472">Membrane</keyword>
<evidence type="ECO:0000256" key="1">
    <source>
        <dbReference type="SAM" id="MobiDB-lite"/>
    </source>
</evidence>
<feature type="region of interest" description="Disordered" evidence="1">
    <location>
        <begin position="1"/>
        <end position="74"/>
    </location>
</feature>
<accession>A0A180GGC1</accession>
<reference evidence="3" key="2">
    <citation type="submission" date="2016-05" db="EMBL/GenBank/DDBJ databases">
        <title>Comparative analysis highlights variable genome content of wheat rusts and divergence of the mating loci.</title>
        <authorList>
            <person name="Cuomo C.A."/>
            <person name="Bakkeren G."/>
            <person name="Szabo L."/>
            <person name="Khalil H."/>
            <person name="Joly D."/>
            <person name="Goldberg J."/>
            <person name="Young S."/>
            <person name="Zeng Q."/>
            <person name="Fellers J."/>
        </authorList>
    </citation>
    <scope>NUCLEOTIDE SEQUENCE [LARGE SCALE GENOMIC DNA]</scope>
    <source>
        <strain evidence="3">1-1 BBBD Race 1</strain>
    </source>
</reference>
<dbReference type="EnsemblFungi" id="PTTG_03738-t43_1">
    <property type="protein sequence ID" value="PTTG_03738-t43_1-p1"/>
    <property type="gene ID" value="PTTG_03738"/>
</dbReference>
<sequence length="130" mass="14044">MPCSRSGASPPQPHPIPPPHPRTLANPPRPPRPPQHPTSDSRCGCQSTQPIPSSKLSDTEKICAPPPHRTDTQKIGVGITSAGVMFLMLGSMLFFDGPLLALGNVSILHLRLDFSPLIHLHPRPQAHKLD</sequence>
<proteinExistence type="predicted"/>